<dbReference type="STRING" id="283909.R7VC01"/>
<reference evidence="5 7" key="2">
    <citation type="journal article" date="2013" name="Nature">
        <title>Insights into bilaterian evolution from three spiralian genomes.</title>
        <authorList>
            <person name="Simakov O."/>
            <person name="Marletaz F."/>
            <person name="Cho S.J."/>
            <person name="Edsinger-Gonzales E."/>
            <person name="Havlak P."/>
            <person name="Hellsten U."/>
            <person name="Kuo D.H."/>
            <person name="Larsson T."/>
            <person name="Lv J."/>
            <person name="Arendt D."/>
            <person name="Savage R."/>
            <person name="Osoegawa K."/>
            <person name="de Jong P."/>
            <person name="Grimwood J."/>
            <person name="Chapman J.A."/>
            <person name="Shapiro H."/>
            <person name="Aerts A."/>
            <person name="Otillar R.P."/>
            <person name="Terry A.Y."/>
            <person name="Boore J.L."/>
            <person name="Grigoriev I.V."/>
            <person name="Lindberg D.R."/>
            <person name="Seaver E.C."/>
            <person name="Weisblat D.A."/>
            <person name="Putnam N.H."/>
            <person name="Rokhsar D.S."/>
        </authorList>
    </citation>
    <scope>NUCLEOTIDE SEQUENCE</scope>
    <source>
        <strain evidence="5 7">I ESC-2004</strain>
    </source>
</reference>
<dbReference type="AlphaFoldDB" id="R7VC01"/>
<evidence type="ECO:0000256" key="1">
    <source>
        <dbReference type="ARBA" id="ARBA00004496"/>
    </source>
</evidence>
<evidence type="ECO:0008006" key="8">
    <source>
        <dbReference type="Google" id="ProtNLM"/>
    </source>
</evidence>
<proteinExistence type="predicted"/>
<evidence type="ECO:0000256" key="3">
    <source>
        <dbReference type="ARBA" id="ARBA00022603"/>
    </source>
</evidence>
<dbReference type="InterPro" id="IPR002052">
    <property type="entry name" value="DNA_methylase_N6_adenine_CS"/>
</dbReference>
<evidence type="ECO:0000313" key="5">
    <source>
        <dbReference type="EMBL" id="ELU13185.1"/>
    </source>
</evidence>
<evidence type="ECO:0000313" key="7">
    <source>
        <dbReference type="Proteomes" id="UP000014760"/>
    </source>
</evidence>
<protein>
    <recommendedName>
        <fullName evidence="8">Protein-lysine N-methyltransferase</fullName>
    </recommendedName>
</protein>
<dbReference type="OMA" id="FNKPLEG"/>
<dbReference type="PANTHER" id="PTHR13200">
    <property type="entry name" value="EEF1A LYSINE METHYLTRANSFERASE 1"/>
    <property type="match status" value="1"/>
</dbReference>
<dbReference type="PANTHER" id="PTHR13200:SF0">
    <property type="entry name" value="EEF1A LYSINE METHYLTRANSFERASE 1"/>
    <property type="match status" value="1"/>
</dbReference>
<dbReference type="InterPro" id="IPR041370">
    <property type="entry name" value="Mlase_EEF1AKMT1/ZCCHC4"/>
</dbReference>
<name>R7VC01_CAPTE</name>
<evidence type="ECO:0000313" key="6">
    <source>
        <dbReference type="EnsemblMetazoa" id="CapteP167831"/>
    </source>
</evidence>
<dbReference type="PROSITE" id="PS00092">
    <property type="entry name" value="N6_MTASE"/>
    <property type="match status" value="1"/>
</dbReference>
<gene>
    <name evidence="5" type="ORF">CAPTEDRAFT_167831</name>
</gene>
<reference evidence="6" key="3">
    <citation type="submission" date="2015-06" db="UniProtKB">
        <authorList>
            <consortium name="EnsemblMetazoa"/>
        </authorList>
    </citation>
    <scope>IDENTIFICATION</scope>
</reference>
<accession>R7VC01</accession>
<organism evidence="5">
    <name type="scientific">Capitella teleta</name>
    <name type="common">Polychaete worm</name>
    <dbReference type="NCBI Taxonomy" id="283909"/>
    <lineage>
        <taxon>Eukaryota</taxon>
        <taxon>Metazoa</taxon>
        <taxon>Spiralia</taxon>
        <taxon>Lophotrochozoa</taxon>
        <taxon>Annelida</taxon>
        <taxon>Polychaeta</taxon>
        <taxon>Sedentaria</taxon>
        <taxon>Scolecida</taxon>
        <taxon>Capitellidae</taxon>
        <taxon>Capitella</taxon>
    </lineage>
</organism>
<dbReference type="Proteomes" id="UP000014760">
    <property type="component" value="Unassembled WGS sequence"/>
</dbReference>
<dbReference type="GO" id="GO:0003676">
    <property type="term" value="F:nucleic acid binding"/>
    <property type="evidence" value="ECO:0007669"/>
    <property type="project" value="InterPro"/>
</dbReference>
<evidence type="ECO:0000256" key="2">
    <source>
        <dbReference type="ARBA" id="ARBA00022490"/>
    </source>
</evidence>
<keyword evidence="2" id="KW-0963">Cytoplasm</keyword>
<dbReference type="HOGENOM" id="CLU_074410_4_0_1"/>
<evidence type="ECO:0000256" key="4">
    <source>
        <dbReference type="ARBA" id="ARBA00022679"/>
    </source>
</evidence>
<sequence>MSDAKEDEFLRGSSRCAESAVPAKQTSERLWYNDSTSKLLAEEVLAIAQPNGKVACIGCPSVYQAVWKMKPSSICVLLLDNVKQFEHYKENYVFYDYNQPLDLPQEMERAFDIVVVDPPFLTEECLCKTALTTRYIAKDKILLCTGSSLQDTAVRLLNVRTLNFRPKHTQSMLNEYRCYTNYTPVILNS</sequence>
<dbReference type="FunCoup" id="R7VC01">
    <property type="interactions" value="943"/>
</dbReference>
<dbReference type="EnsemblMetazoa" id="CapteT167831">
    <property type="protein sequence ID" value="CapteP167831"/>
    <property type="gene ID" value="CapteG167831"/>
</dbReference>
<dbReference type="InterPro" id="IPR019369">
    <property type="entry name" value="Efm5/EEF1AKMT1"/>
</dbReference>
<dbReference type="GO" id="GO:0032259">
    <property type="term" value="P:methylation"/>
    <property type="evidence" value="ECO:0007669"/>
    <property type="project" value="UniProtKB-KW"/>
</dbReference>
<dbReference type="OrthoDB" id="206354at2759"/>
<comment type="subcellular location">
    <subcellularLocation>
        <location evidence="1">Cytoplasm</location>
    </subcellularLocation>
</comment>
<keyword evidence="3" id="KW-0489">Methyltransferase</keyword>
<keyword evidence="4" id="KW-0808">Transferase</keyword>
<reference evidence="7" key="1">
    <citation type="submission" date="2012-12" db="EMBL/GenBank/DDBJ databases">
        <authorList>
            <person name="Hellsten U."/>
            <person name="Grimwood J."/>
            <person name="Chapman J.A."/>
            <person name="Shapiro H."/>
            <person name="Aerts A."/>
            <person name="Otillar R.P."/>
            <person name="Terry A.Y."/>
            <person name="Boore J.L."/>
            <person name="Simakov O."/>
            <person name="Marletaz F."/>
            <person name="Cho S.-J."/>
            <person name="Edsinger-Gonzales E."/>
            <person name="Havlak P."/>
            <person name="Kuo D.-H."/>
            <person name="Larsson T."/>
            <person name="Lv J."/>
            <person name="Arendt D."/>
            <person name="Savage R."/>
            <person name="Osoegawa K."/>
            <person name="de Jong P."/>
            <person name="Lindberg D.R."/>
            <person name="Seaver E.C."/>
            <person name="Weisblat D.A."/>
            <person name="Putnam N.H."/>
            <person name="Grigoriev I.V."/>
            <person name="Rokhsar D.S."/>
        </authorList>
    </citation>
    <scope>NUCLEOTIDE SEQUENCE</scope>
    <source>
        <strain evidence="7">I ESC-2004</strain>
    </source>
</reference>
<keyword evidence="7" id="KW-1185">Reference proteome</keyword>
<dbReference type="Pfam" id="PF10237">
    <property type="entry name" value="N6-adenineMlase"/>
    <property type="match status" value="1"/>
</dbReference>
<dbReference type="GO" id="GO:0005737">
    <property type="term" value="C:cytoplasm"/>
    <property type="evidence" value="ECO:0007669"/>
    <property type="project" value="UniProtKB-SubCell"/>
</dbReference>
<dbReference type="EMBL" id="AMQN01005192">
    <property type="status" value="NOT_ANNOTATED_CDS"/>
    <property type="molecule type" value="Genomic_DNA"/>
</dbReference>
<dbReference type="GO" id="GO:0016279">
    <property type="term" value="F:protein-lysine N-methyltransferase activity"/>
    <property type="evidence" value="ECO:0007669"/>
    <property type="project" value="InterPro"/>
</dbReference>
<dbReference type="EMBL" id="KB295394">
    <property type="protein sequence ID" value="ELU13185.1"/>
    <property type="molecule type" value="Genomic_DNA"/>
</dbReference>